<dbReference type="Pfam" id="PF00005">
    <property type="entry name" value="ABC_tran"/>
    <property type="match status" value="1"/>
</dbReference>
<dbReference type="NCBIfam" id="TIGR01727">
    <property type="entry name" value="oligo_HPY"/>
    <property type="match status" value="1"/>
</dbReference>
<dbReference type="PANTHER" id="PTHR43776">
    <property type="entry name" value="TRANSPORT ATP-BINDING PROTEIN"/>
    <property type="match status" value="1"/>
</dbReference>
<evidence type="ECO:0000256" key="13">
    <source>
        <dbReference type="ARBA" id="ARBA00038416"/>
    </source>
</evidence>
<evidence type="ECO:0000256" key="1">
    <source>
        <dbReference type="ARBA" id="ARBA00004417"/>
    </source>
</evidence>
<evidence type="ECO:0000313" key="18">
    <source>
        <dbReference type="EMBL" id="MDU0338301.1"/>
    </source>
</evidence>
<dbReference type="InterPro" id="IPR003439">
    <property type="entry name" value="ABC_transporter-like_ATP-bd"/>
</dbReference>
<dbReference type="InterPro" id="IPR017871">
    <property type="entry name" value="ABC_transporter-like_CS"/>
</dbReference>
<evidence type="ECO:0000256" key="10">
    <source>
        <dbReference type="ARBA" id="ARBA00022967"/>
    </source>
</evidence>
<keyword evidence="10" id="KW-1278">Translocase</keyword>
<dbReference type="SMART" id="SM00382">
    <property type="entry name" value="AAA"/>
    <property type="match status" value="1"/>
</dbReference>
<sequence length="326" mass="35889">MPETDQMILRVEDLAVHFPLGGGLLGGKRRTVHAVDGVDLHLRKGECLGLVGESGCGKSTLALSILGLQAPTRGRVLLDGVDIAAPGVDRKARARIVQMVFQDPYSSLNPRQTVRRTLEDPLRLHGITDKAEVDGRIEEMLRHVGLRPEQAARYPHEFSGGQRQRIGIARALILKPKIVVLDEPVSALDVSIRAQIINLLLELKETMELSYIMISHDLGVVEHMSDRVAVMYLGRIVETGGWHTIFTAPRHPYTRALIAAIPDPFGERPGVKISGELPNPLEPPSGCRFHPRCPEVRDICRKPPTPALGEIAPDHEVRCLRAAELV</sequence>
<dbReference type="InterPro" id="IPR013563">
    <property type="entry name" value="Oligopep_ABC_C"/>
</dbReference>
<keyword evidence="3" id="KW-0813">Transport</keyword>
<gene>
    <name evidence="18" type="ORF">RKE40_00320</name>
</gene>
<proteinExistence type="inferred from homology"/>
<dbReference type="Proteomes" id="UP001254257">
    <property type="component" value="Unassembled WGS sequence"/>
</dbReference>
<organism evidence="18 19">
    <name type="scientific">Bosea rubneri</name>
    <dbReference type="NCBI Taxonomy" id="3075434"/>
    <lineage>
        <taxon>Bacteria</taxon>
        <taxon>Pseudomonadati</taxon>
        <taxon>Pseudomonadota</taxon>
        <taxon>Alphaproteobacteria</taxon>
        <taxon>Hyphomicrobiales</taxon>
        <taxon>Boseaceae</taxon>
        <taxon>Bosea</taxon>
    </lineage>
</organism>
<comment type="function">
    <text evidence="12">Part of the ABC transporter complex GsiABCD involved in glutathione import. Responsible for energy coupling to the transport system.</text>
</comment>
<dbReference type="InterPro" id="IPR027417">
    <property type="entry name" value="P-loop_NTPase"/>
</dbReference>
<protein>
    <recommendedName>
        <fullName evidence="15">Glutathione import ATP-binding protein GsiA</fullName>
        <ecNumber evidence="14">7.4.2.10</ecNumber>
    </recommendedName>
</protein>
<dbReference type="RefSeq" id="WP_316016255.1">
    <property type="nucleotide sequence ID" value="NZ_JAWDID010000001.1"/>
</dbReference>
<evidence type="ECO:0000256" key="3">
    <source>
        <dbReference type="ARBA" id="ARBA00022448"/>
    </source>
</evidence>
<evidence type="ECO:0000256" key="8">
    <source>
        <dbReference type="ARBA" id="ARBA00022801"/>
    </source>
</evidence>
<dbReference type="GO" id="GO:0005524">
    <property type="term" value="F:ATP binding"/>
    <property type="evidence" value="ECO:0007669"/>
    <property type="project" value="UniProtKB-KW"/>
</dbReference>
<accession>A0ABU3S0P1</accession>
<feature type="domain" description="ABC transporter" evidence="17">
    <location>
        <begin position="9"/>
        <end position="258"/>
    </location>
</feature>
<comment type="catalytic activity">
    <reaction evidence="16">
        <text>glutathione(out) + ATP + H2O = glutathione(in) + ADP + phosphate + H(+)</text>
        <dbReference type="Rhea" id="RHEA:29791"/>
        <dbReference type="ChEBI" id="CHEBI:15377"/>
        <dbReference type="ChEBI" id="CHEBI:15378"/>
        <dbReference type="ChEBI" id="CHEBI:30616"/>
        <dbReference type="ChEBI" id="CHEBI:43474"/>
        <dbReference type="ChEBI" id="CHEBI:57925"/>
        <dbReference type="ChEBI" id="CHEBI:456216"/>
        <dbReference type="EC" id="7.4.2.10"/>
    </reaction>
</comment>
<dbReference type="Gene3D" id="3.40.50.300">
    <property type="entry name" value="P-loop containing nucleotide triphosphate hydrolases"/>
    <property type="match status" value="1"/>
</dbReference>
<evidence type="ECO:0000256" key="6">
    <source>
        <dbReference type="ARBA" id="ARBA00022737"/>
    </source>
</evidence>
<keyword evidence="8" id="KW-0378">Hydrolase</keyword>
<dbReference type="PANTHER" id="PTHR43776:SF15">
    <property type="entry name" value="GLUTATHIONE IMPORT ATP-BINDING PROTEIN GSIA"/>
    <property type="match status" value="1"/>
</dbReference>
<evidence type="ECO:0000256" key="12">
    <source>
        <dbReference type="ARBA" id="ARBA00037530"/>
    </source>
</evidence>
<keyword evidence="4" id="KW-1003">Cell membrane</keyword>
<dbReference type="CDD" id="cd03257">
    <property type="entry name" value="ABC_NikE_OppD_transporters"/>
    <property type="match status" value="1"/>
</dbReference>
<evidence type="ECO:0000259" key="17">
    <source>
        <dbReference type="PROSITE" id="PS50893"/>
    </source>
</evidence>
<keyword evidence="9 18" id="KW-0067">ATP-binding</keyword>
<evidence type="ECO:0000256" key="4">
    <source>
        <dbReference type="ARBA" id="ARBA00022475"/>
    </source>
</evidence>
<evidence type="ECO:0000256" key="15">
    <source>
        <dbReference type="ARBA" id="ARBA00041187"/>
    </source>
</evidence>
<reference evidence="18 19" key="1">
    <citation type="submission" date="2023-09" db="EMBL/GenBank/DDBJ databases">
        <title>Whole genome shotgun sequencing (WGS) of Bosea sp. ZW T0_25, isolated from stored onions (Allium cepa).</title>
        <authorList>
            <person name="Stoll D.A."/>
            <person name="Huch M."/>
        </authorList>
    </citation>
    <scope>NUCLEOTIDE SEQUENCE [LARGE SCALE GENOMIC DNA]</scope>
    <source>
        <strain evidence="18 19">ZW T0_25</strain>
    </source>
</reference>
<evidence type="ECO:0000256" key="5">
    <source>
        <dbReference type="ARBA" id="ARBA00022519"/>
    </source>
</evidence>
<dbReference type="EMBL" id="JAWDID010000001">
    <property type="protein sequence ID" value="MDU0338301.1"/>
    <property type="molecule type" value="Genomic_DNA"/>
</dbReference>
<dbReference type="Pfam" id="PF08352">
    <property type="entry name" value="oligo_HPY"/>
    <property type="match status" value="1"/>
</dbReference>
<keyword evidence="7" id="KW-0547">Nucleotide-binding</keyword>
<evidence type="ECO:0000313" key="19">
    <source>
        <dbReference type="Proteomes" id="UP001254257"/>
    </source>
</evidence>
<evidence type="ECO:0000256" key="11">
    <source>
        <dbReference type="ARBA" id="ARBA00023136"/>
    </source>
</evidence>
<evidence type="ECO:0000256" key="14">
    <source>
        <dbReference type="ARBA" id="ARBA00039050"/>
    </source>
</evidence>
<evidence type="ECO:0000256" key="9">
    <source>
        <dbReference type="ARBA" id="ARBA00022840"/>
    </source>
</evidence>
<name>A0ABU3S0P1_9HYPH</name>
<dbReference type="PROSITE" id="PS00211">
    <property type="entry name" value="ABC_TRANSPORTER_1"/>
    <property type="match status" value="1"/>
</dbReference>
<evidence type="ECO:0000256" key="7">
    <source>
        <dbReference type="ARBA" id="ARBA00022741"/>
    </source>
</evidence>
<dbReference type="PROSITE" id="PS50893">
    <property type="entry name" value="ABC_TRANSPORTER_2"/>
    <property type="match status" value="1"/>
</dbReference>
<comment type="caution">
    <text evidence="18">The sequence shown here is derived from an EMBL/GenBank/DDBJ whole genome shotgun (WGS) entry which is preliminary data.</text>
</comment>
<keyword evidence="6" id="KW-0677">Repeat</keyword>
<dbReference type="SUPFAM" id="SSF52540">
    <property type="entry name" value="P-loop containing nucleoside triphosphate hydrolases"/>
    <property type="match status" value="1"/>
</dbReference>
<comment type="subunit">
    <text evidence="2">The complex is composed of two ATP-binding proteins (GsiA), two transmembrane proteins (GsiC and GsiD) and a solute-binding protein (GsiB).</text>
</comment>
<dbReference type="InterPro" id="IPR050319">
    <property type="entry name" value="ABC_transp_ATP-bind"/>
</dbReference>
<evidence type="ECO:0000256" key="16">
    <source>
        <dbReference type="ARBA" id="ARBA00047640"/>
    </source>
</evidence>
<evidence type="ECO:0000256" key="2">
    <source>
        <dbReference type="ARBA" id="ARBA00011469"/>
    </source>
</evidence>
<dbReference type="InterPro" id="IPR003593">
    <property type="entry name" value="AAA+_ATPase"/>
</dbReference>
<keyword evidence="19" id="KW-1185">Reference proteome</keyword>
<dbReference type="EC" id="7.4.2.10" evidence="14"/>
<comment type="subcellular location">
    <subcellularLocation>
        <location evidence="1">Cell inner membrane</location>
        <topology evidence="1">Peripheral membrane protein</topology>
    </subcellularLocation>
</comment>
<keyword evidence="5" id="KW-0997">Cell inner membrane</keyword>
<comment type="similarity">
    <text evidence="13">Belongs to the ABC transporter superfamily. Glutathione importer (TC 3.A.1.5.11) family.</text>
</comment>
<keyword evidence="11" id="KW-0472">Membrane</keyword>